<proteinExistence type="predicted"/>
<dbReference type="RefSeq" id="XP_004358663.1">
    <property type="nucleotide sequence ID" value="XM_004358606.1"/>
</dbReference>
<evidence type="ECO:0000256" key="2">
    <source>
        <dbReference type="ARBA" id="ARBA00023110"/>
    </source>
</evidence>
<dbReference type="InterPro" id="IPR002130">
    <property type="entry name" value="Cyclophilin-type_PPIase_dom"/>
</dbReference>
<dbReference type="GO" id="GO:0003755">
    <property type="term" value="F:peptidyl-prolyl cis-trans isomerase activity"/>
    <property type="evidence" value="ECO:0007669"/>
    <property type="project" value="UniProtKB-KW"/>
</dbReference>
<dbReference type="EC" id="5.2.1.8" evidence="1"/>
<dbReference type="SUPFAM" id="SSF50891">
    <property type="entry name" value="Cyclophilin-like"/>
    <property type="match status" value="1"/>
</dbReference>
<keyword evidence="3 6" id="KW-0413">Isomerase</keyword>
<dbReference type="InterPro" id="IPR029000">
    <property type="entry name" value="Cyclophilin-like_dom_sf"/>
</dbReference>
<dbReference type="KEGG" id="dfa:DFA_00678"/>
<dbReference type="PANTHER" id="PTHR43246">
    <property type="entry name" value="PEPTIDYL-PROLYL CIS-TRANS ISOMERASE CYP38, CHLOROPLASTIC"/>
    <property type="match status" value="1"/>
</dbReference>
<keyword evidence="4" id="KW-0732">Signal</keyword>
<feature type="domain" description="PPIase cyclophilin-type" evidence="5">
    <location>
        <begin position="42"/>
        <end position="176"/>
    </location>
</feature>
<evidence type="ECO:0000259" key="5">
    <source>
        <dbReference type="Pfam" id="PF00160"/>
    </source>
</evidence>
<evidence type="ECO:0000313" key="6">
    <source>
        <dbReference type="EMBL" id="EGG20813.1"/>
    </source>
</evidence>
<feature type="signal peptide" evidence="4">
    <location>
        <begin position="1"/>
        <end position="20"/>
    </location>
</feature>
<dbReference type="Gene3D" id="2.40.100.10">
    <property type="entry name" value="Cyclophilin-like"/>
    <property type="match status" value="1"/>
</dbReference>
<evidence type="ECO:0000256" key="1">
    <source>
        <dbReference type="ARBA" id="ARBA00013194"/>
    </source>
</evidence>
<gene>
    <name evidence="6" type="ORF">DFA_00678</name>
</gene>
<reference evidence="7" key="1">
    <citation type="journal article" date="2011" name="Genome Res.">
        <title>Phylogeny-wide analysis of social amoeba genomes highlights ancient origins for complex intercellular communication.</title>
        <authorList>
            <person name="Heidel A.J."/>
            <person name="Lawal H.M."/>
            <person name="Felder M."/>
            <person name="Schilde C."/>
            <person name="Helps N.R."/>
            <person name="Tunggal B."/>
            <person name="Rivero F."/>
            <person name="John U."/>
            <person name="Schleicher M."/>
            <person name="Eichinger L."/>
            <person name="Platzer M."/>
            <person name="Noegel A.A."/>
            <person name="Schaap P."/>
            <person name="Gloeckner G."/>
        </authorList>
    </citation>
    <scope>NUCLEOTIDE SEQUENCE [LARGE SCALE GENOMIC DNA]</scope>
    <source>
        <strain evidence="7">SH3</strain>
    </source>
</reference>
<dbReference type="OMA" id="FRVIQTP"/>
<evidence type="ECO:0000256" key="4">
    <source>
        <dbReference type="SAM" id="SignalP"/>
    </source>
</evidence>
<keyword evidence="7" id="KW-1185">Reference proteome</keyword>
<feature type="chain" id="PRO_5003319570" description="peptidylprolyl isomerase" evidence="4">
    <location>
        <begin position="21"/>
        <end position="213"/>
    </location>
</feature>
<dbReference type="EMBL" id="GL883010">
    <property type="protein sequence ID" value="EGG20813.1"/>
    <property type="molecule type" value="Genomic_DNA"/>
</dbReference>
<protein>
    <recommendedName>
        <fullName evidence="1">peptidylprolyl isomerase</fullName>
        <ecNumber evidence="1">5.2.1.8</ecNumber>
    </recommendedName>
</protein>
<sequence length="213" mass="23430">MKIIIFITALLLLLLGVVNGDTLQVEVDESYQPLTAPDTFVVAFTTTKGSFSATFNRSWAPYGVDHFYTLIQAGYYNDNAFFRVIDQPRPFVAQWGIASDPAVSQKWNITIPEDSIVGISNVAATITYAAEMNSQGLACCRTTQLFINYGDNSFLDPEGFIPIGMITSGFNNVLQFYSGYGENVDQGLLYSQGAAYLKNFPSLDYLQSATLSN</sequence>
<keyword evidence="2" id="KW-0697">Rotamase</keyword>
<dbReference type="OrthoDB" id="423037at2759"/>
<dbReference type="Proteomes" id="UP000007797">
    <property type="component" value="Unassembled WGS sequence"/>
</dbReference>
<name>F4PT77_CACFS</name>
<dbReference type="STRING" id="1054147.F4PT77"/>
<accession>F4PT77</accession>
<dbReference type="Pfam" id="PF00160">
    <property type="entry name" value="Pro_isomerase"/>
    <property type="match status" value="1"/>
</dbReference>
<organism evidence="6 7">
    <name type="scientific">Cavenderia fasciculata</name>
    <name type="common">Slime mold</name>
    <name type="synonym">Dictyostelium fasciculatum</name>
    <dbReference type="NCBI Taxonomy" id="261658"/>
    <lineage>
        <taxon>Eukaryota</taxon>
        <taxon>Amoebozoa</taxon>
        <taxon>Evosea</taxon>
        <taxon>Eumycetozoa</taxon>
        <taxon>Dictyostelia</taxon>
        <taxon>Acytosteliales</taxon>
        <taxon>Cavenderiaceae</taxon>
        <taxon>Cavenderia</taxon>
    </lineage>
</organism>
<dbReference type="GeneID" id="14873740"/>
<evidence type="ECO:0000313" key="7">
    <source>
        <dbReference type="Proteomes" id="UP000007797"/>
    </source>
</evidence>
<dbReference type="AlphaFoldDB" id="F4PT77"/>
<dbReference type="InterPro" id="IPR044665">
    <property type="entry name" value="E_coli_cyclophilin_A-like"/>
</dbReference>
<evidence type="ECO:0000256" key="3">
    <source>
        <dbReference type="ARBA" id="ARBA00023235"/>
    </source>
</evidence>